<evidence type="ECO:0000256" key="3">
    <source>
        <dbReference type="ARBA" id="ARBA00022771"/>
    </source>
</evidence>
<dbReference type="GO" id="GO:0008270">
    <property type="term" value="F:zinc ion binding"/>
    <property type="evidence" value="ECO:0007669"/>
    <property type="project" value="UniProtKB-KW"/>
</dbReference>
<evidence type="ECO:0000259" key="7">
    <source>
        <dbReference type="Pfam" id="PF08646"/>
    </source>
</evidence>
<name>A0AAD8NBF0_9APIA</name>
<evidence type="ECO:0000256" key="4">
    <source>
        <dbReference type="ARBA" id="ARBA00022833"/>
    </source>
</evidence>
<keyword evidence="9" id="KW-1185">Reference proteome</keyword>
<dbReference type="Proteomes" id="UP001237642">
    <property type="component" value="Unassembled WGS sequence"/>
</dbReference>
<evidence type="ECO:0000313" key="9">
    <source>
        <dbReference type="Proteomes" id="UP001237642"/>
    </source>
</evidence>
<dbReference type="Pfam" id="PF08646">
    <property type="entry name" value="Rep_fac-A_C"/>
    <property type="match status" value="1"/>
</dbReference>
<proteinExistence type="inferred from homology"/>
<dbReference type="Gene3D" id="2.40.50.140">
    <property type="entry name" value="Nucleic acid-binding proteins"/>
    <property type="match status" value="2"/>
</dbReference>
<reference evidence="8" key="2">
    <citation type="submission" date="2023-05" db="EMBL/GenBank/DDBJ databases">
        <authorList>
            <person name="Schelkunov M.I."/>
        </authorList>
    </citation>
    <scope>NUCLEOTIDE SEQUENCE</scope>
    <source>
        <strain evidence="8">Hsosn_3</strain>
        <tissue evidence="8">Leaf</tissue>
    </source>
</reference>
<protein>
    <recommendedName>
        <fullName evidence="7">Replication factor A C-terminal domain-containing protein</fullName>
    </recommendedName>
</protein>
<keyword evidence="4" id="KW-0862">Zinc</keyword>
<gene>
    <name evidence="8" type="ORF">POM88_001068</name>
</gene>
<keyword evidence="5" id="KW-0238">DNA-binding</keyword>
<sequence>MDQRPYTKISALVNNSDKAVMYMRATRIWRSFNPYDKKPLYTNVILMDEEGNHIWAMIRNNQRATYMKTLEEDKDFGKINELVGDVRFFIDVIGWVVSYGDVYTTEKGFKKLDVQLLNDRCTQSNSKRHPGNEAPPGKEFMRCLCEAKIIDIVADDGWSYNCCSACNRGVTFVDGKYRCRACTLPPSVKQGYRVSVTVEDSSGTTTFTLFNKDAELLIGVPIERLITEIEEVHLSNDIPAVVGNIVGKTCAFEVKVTSYNISRQIEDYVVAKVTDCQNTPRTETNGDEASSSSTKKRKMA</sequence>
<evidence type="ECO:0000256" key="6">
    <source>
        <dbReference type="SAM" id="MobiDB-lite"/>
    </source>
</evidence>
<evidence type="ECO:0000256" key="2">
    <source>
        <dbReference type="ARBA" id="ARBA00022723"/>
    </source>
</evidence>
<dbReference type="SUPFAM" id="SSF50249">
    <property type="entry name" value="Nucleic acid-binding proteins"/>
    <property type="match status" value="1"/>
</dbReference>
<keyword evidence="3" id="KW-0863">Zinc-finger</keyword>
<dbReference type="PANTHER" id="PTHR47165:SF4">
    <property type="entry name" value="OS03G0429900 PROTEIN"/>
    <property type="match status" value="1"/>
</dbReference>
<dbReference type="InterPro" id="IPR012340">
    <property type="entry name" value="NA-bd_OB-fold"/>
</dbReference>
<evidence type="ECO:0000313" key="8">
    <source>
        <dbReference type="EMBL" id="KAK1401463.1"/>
    </source>
</evidence>
<feature type="compositionally biased region" description="Polar residues" evidence="6">
    <location>
        <begin position="279"/>
        <end position="293"/>
    </location>
</feature>
<dbReference type="CDD" id="cd04476">
    <property type="entry name" value="RPA1_DBD_C"/>
    <property type="match status" value="1"/>
</dbReference>
<dbReference type="InterPro" id="IPR013955">
    <property type="entry name" value="Rep_factor-A_C"/>
</dbReference>
<dbReference type="EMBL" id="JAUIZM010000001">
    <property type="protein sequence ID" value="KAK1401463.1"/>
    <property type="molecule type" value="Genomic_DNA"/>
</dbReference>
<evidence type="ECO:0000256" key="1">
    <source>
        <dbReference type="ARBA" id="ARBA00005690"/>
    </source>
</evidence>
<reference evidence="8" key="1">
    <citation type="submission" date="2023-02" db="EMBL/GenBank/DDBJ databases">
        <title>Genome of toxic invasive species Heracleum sosnowskyi carries increased number of genes despite the absence of recent whole-genome duplications.</title>
        <authorList>
            <person name="Schelkunov M."/>
            <person name="Shtratnikova V."/>
            <person name="Makarenko M."/>
            <person name="Klepikova A."/>
            <person name="Omelchenko D."/>
            <person name="Novikova G."/>
            <person name="Obukhova E."/>
            <person name="Bogdanov V."/>
            <person name="Penin A."/>
            <person name="Logacheva M."/>
        </authorList>
    </citation>
    <scope>NUCLEOTIDE SEQUENCE</scope>
    <source>
        <strain evidence="8">Hsosn_3</strain>
        <tissue evidence="8">Leaf</tissue>
    </source>
</reference>
<evidence type="ECO:0000256" key="5">
    <source>
        <dbReference type="ARBA" id="ARBA00023125"/>
    </source>
</evidence>
<comment type="similarity">
    <text evidence="1">Belongs to the replication factor A protein 1 family.</text>
</comment>
<keyword evidence="2" id="KW-0479">Metal-binding</keyword>
<feature type="domain" description="Replication factor A C-terminal" evidence="7">
    <location>
        <begin position="149"/>
        <end position="262"/>
    </location>
</feature>
<feature type="region of interest" description="Disordered" evidence="6">
    <location>
        <begin position="279"/>
        <end position="300"/>
    </location>
</feature>
<dbReference type="GO" id="GO:0003677">
    <property type="term" value="F:DNA binding"/>
    <property type="evidence" value="ECO:0007669"/>
    <property type="project" value="UniProtKB-KW"/>
</dbReference>
<accession>A0AAD8NBF0</accession>
<dbReference type="PANTHER" id="PTHR47165">
    <property type="entry name" value="OS03G0429900 PROTEIN"/>
    <property type="match status" value="1"/>
</dbReference>
<dbReference type="AlphaFoldDB" id="A0AAD8NBF0"/>
<organism evidence="8 9">
    <name type="scientific">Heracleum sosnowskyi</name>
    <dbReference type="NCBI Taxonomy" id="360622"/>
    <lineage>
        <taxon>Eukaryota</taxon>
        <taxon>Viridiplantae</taxon>
        <taxon>Streptophyta</taxon>
        <taxon>Embryophyta</taxon>
        <taxon>Tracheophyta</taxon>
        <taxon>Spermatophyta</taxon>
        <taxon>Magnoliopsida</taxon>
        <taxon>eudicotyledons</taxon>
        <taxon>Gunneridae</taxon>
        <taxon>Pentapetalae</taxon>
        <taxon>asterids</taxon>
        <taxon>campanulids</taxon>
        <taxon>Apiales</taxon>
        <taxon>Apiaceae</taxon>
        <taxon>Apioideae</taxon>
        <taxon>apioid superclade</taxon>
        <taxon>Tordylieae</taxon>
        <taxon>Tordyliinae</taxon>
        <taxon>Heracleum</taxon>
    </lineage>
</organism>
<dbReference type="InterPro" id="IPR047192">
    <property type="entry name" value="Euk_RPA1_DBD_C"/>
</dbReference>
<comment type="caution">
    <text evidence="8">The sequence shown here is derived from an EMBL/GenBank/DDBJ whole genome shotgun (WGS) entry which is preliminary data.</text>
</comment>